<protein>
    <submittedName>
        <fullName evidence="5">Pirin family protein</fullName>
    </submittedName>
</protein>
<dbReference type="InterPro" id="IPR012093">
    <property type="entry name" value="Pirin"/>
</dbReference>
<feature type="domain" description="Quercetin 2,3-dioxygenase C-terminal cupin" evidence="4">
    <location>
        <begin position="146"/>
        <end position="231"/>
    </location>
</feature>
<dbReference type="Pfam" id="PF02678">
    <property type="entry name" value="Pirin"/>
    <property type="match status" value="1"/>
</dbReference>
<organism evidence="5 6">
    <name type="scientific">Variovorax robiniae</name>
    <dbReference type="NCBI Taxonomy" id="1836199"/>
    <lineage>
        <taxon>Bacteria</taxon>
        <taxon>Pseudomonadati</taxon>
        <taxon>Pseudomonadota</taxon>
        <taxon>Betaproteobacteria</taxon>
        <taxon>Burkholderiales</taxon>
        <taxon>Comamonadaceae</taxon>
        <taxon>Variovorax</taxon>
    </lineage>
</organism>
<proteinExistence type="inferred from homology"/>
<dbReference type="InterPro" id="IPR003829">
    <property type="entry name" value="Pirin_N_dom"/>
</dbReference>
<evidence type="ECO:0000313" key="6">
    <source>
        <dbReference type="Proteomes" id="UP001367030"/>
    </source>
</evidence>
<name>A0ABU8XC60_9BURK</name>
<dbReference type="CDD" id="cd20311">
    <property type="entry name" value="cupin_Yhhw_C"/>
    <property type="match status" value="1"/>
</dbReference>
<feature type="domain" description="Pirin N-terminal" evidence="3">
    <location>
        <begin position="8"/>
        <end position="119"/>
    </location>
</feature>
<dbReference type="EMBL" id="JBBKZS010000007">
    <property type="protein sequence ID" value="MEJ8856639.1"/>
    <property type="molecule type" value="Genomic_DNA"/>
</dbReference>
<dbReference type="PIRSF" id="PIRSF006232">
    <property type="entry name" value="Pirin"/>
    <property type="match status" value="1"/>
</dbReference>
<evidence type="ECO:0000256" key="2">
    <source>
        <dbReference type="RuleBase" id="RU003457"/>
    </source>
</evidence>
<dbReference type="InterPro" id="IPR014710">
    <property type="entry name" value="RmlC-like_jellyroll"/>
</dbReference>
<evidence type="ECO:0000259" key="3">
    <source>
        <dbReference type="Pfam" id="PF02678"/>
    </source>
</evidence>
<dbReference type="PANTHER" id="PTHR43212">
    <property type="entry name" value="QUERCETIN 2,3-DIOXYGENASE"/>
    <property type="match status" value="1"/>
</dbReference>
<accession>A0ABU8XC60</accession>
<dbReference type="Proteomes" id="UP001367030">
    <property type="component" value="Unassembled WGS sequence"/>
</dbReference>
<dbReference type="Pfam" id="PF17954">
    <property type="entry name" value="Pirin_C_2"/>
    <property type="match status" value="1"/>
</dbReference>
<comment type="caution">
    <text evidence="5">The sequence shown here is derived from an EMBL/GenBank/DDBJ whole genome shotgun (WGS) entry which is preliminary data.</text>
</comment>
<evidence type="ECO:0000313" key="5">
    <source>
        <dbReference type="EMBL" id="MEJ8856639.1"/>
    </source>
</evidence>
<dbReference type="Gene3D" id="2.60.120.10">
    <property type="entry name" value="Jelly Rolls"/>
    <property type="match status" value="2"/>
</dbReference>
<keyword evidence="6" id="KW-1185">Reference proteome</keyword>
<reference evidence="5 6" key="1">
    <citation type="submission" date="2024-03" db="EMBL/GenBank/DDBJ databases">
        <title>Novel species of the genus Variovorax.</title>
        <authorList>
            <person name="Liu Q."/>
            <person name="Xin Y.-H."/>
        </authorList>
    </citation>
    <scope>NUCLEOTIDE SEQUENCE [LARGE SCALE GENOMIC DNA]</scope>
    <source>
        <strain evidence="5 6">KACC 18901</strain>
    </source>
</reference>
<evidence type="ECO:0000256" key="1">
    <source>
        <dbReference type="ARBA" id="ARBA00008416"/>
    </source>
</evidence>
<evidence type="ECO:0000259" key="4">
    <source>
        <dbReference type="Pfam" id="PF17954"/>
    </source>
</evidence>
<dbReference type="InterPro" id="IPR011051">
    <property type="entry name" value="RmlC_Cupin_sf"/>
</dbReference>
<dbReference type="PANTHER" id="PTHR43212:SF3">
    <property type="entry name" value="QUERCETIN 2,3-DIOXYGENASE"/>
    <property type="match status" value="1"/>
</dbReference>
<dbReference type="CDD" id="cd02910">
    <property type="entry name" value="cupin_Yhhw_N"/>
    <property type="match status" value="1"/>
</dbReference>
<dbReference type="RefSeq" id="WP_340336703.1">
    <property type="nucleotide sequence ID" value="NZ_JBBKZS010000007.1"/>
</dbReference>
<dbReference type="SUPFAM" id="SSF51182">
    <property type="entry name" value="RmlC-like cupins"/>
    <property type="match status" value="1"/>
</dbReference>
<sequence>MLQVRKSQDRGYADHGWLRSFHSFSFAGYYDPAHMGFGNLRVINEDRVAAGAGFGTHGHKDMEIISYVLSGELAHKDSMGNVKSIPPGDVQRMSAGRGVQHSEFNHKKDETTHFLQIWIEPNVRGITPDYEQKNFDVAEKRGKLRLIASPDGAEGSVKVHADAKLFAGLIDGAEQATLALDPKRKNYVHLVRGELEVNGQKLGTGDAAMLEGESTLTLSGGKDAEVLVFDLNP</sequence>
<comment type="similarity">
    <text evidence="1 2">Belongs to the pirin family.</text>
</comment>
<dbReference type="InterPro" id="IPR041602">
    <property type="entry name" value="Quercetinase_C"/>
</dbReference>
<gene>
    <name evidence="5" type="ORF">WKW79_18835</name>
</gene>